<evidence type="ECO:0000256" key="1">
    <source>
        <dbReference type="SAM" id="MobiDB-lite"/>
    </source>
</evidence>
<gene>
    <name evidence="2" type="ORF">OBBRIDRAFT_31127</name>
</gene>
<dbReference type="Proteomes" id="UP000250043">
    <property type="component" value="Unassembled WGS sequence"/>
</dbReference>
<dbReference type="AlphaFoldDB" id="A0A8E2AW83"/>
<evidence type="ECO:0000313" key="2">
    <source>
        <dbReference type="EMBL" id="OCH89249.1"/>
    </source>
</evidence>
<dbReference type="Gene3D" id="3.40.50.720">
    <property type="entry name" value="NAD(P)-binding Rossmann-like Domain"/>
    <property type="match status" value="1"/>
</dbReference>
<proteinExistence type="predicted"/>
<sequence>MRRRPLVAPPGPAAQALYHQTRLGYLRRSAGSIGSLSTEVAPPSTSTPSSLHTSPAIKLSPPRPDATSTRQAVSADAVFDYRDPEVVQKITAETDDAQKAGSETISLNLSPRSCMHRSWGPRVGRLHSYSKSAPEARIRDDVEVGYTLIYISLGRAIDLHYPRSLKWQDEAGPDQDMEGQPHDNPGRAAVYAPGHHQRAEDRISRIEWWRGGLTAIPDELQCLREPTSAWRR</sequence>
<organism evidence="2 3">
    <name type="scientific">Obba rivulosa</name>
    <dbReference type="NCBI Taxonomy" id="1052685"/>
    <lineage>
        <taxon>Eukaryota</taxon>
        <taxon>Fungi</taxon>
        <taxon>Dikarya</taxon>
        <taxon>Basidiomycota</taxon>
        <taxon>Agaricomycotina</taxon>
        <taxon>Agaricomycetes</taxon>
        <taxon>Polyporales</taxon>
        <taxon>Gelatoporiaceae</taxon>
        <taxon>Obba</taxon>
    </lineage>
</organism>
<feature type="region of interest" description="Disordered" evidence="1">
    <location>
        <begin position="34"/>
        <end position="69"/>
    </location>
</feature>
<feature type="region of interest" description="Disordered" evidence="1">
    <location>
        <begin position="168"/>
        <end position="200"/>
    </location>
</feature>
<protein>
    <submittedName>
        <fullName evidence="2">Uncharacterized protein</fullName>
    </submittedName>
</protein>
<dbReference type="OrthoDB" id="10257049at2759"/>
<dbReference type="EMBL" id="KV722431">
    <property type="protein sequence ID" value="OCH89249.1"/>
    <property type="molecule type" value="Genomic_DNA"/>
</dbReference>
<accession>A0A8E2AW83</accession>
<feature type="compositionally biased region" description="Low complexity" evidence="1">
    <location>
        <begin position="37"/>
        <end position="55"/>
    </location>
</feature>
<name>A0A8E2AW83_9APHY</name>
<reference evidence="2 3" key="1">
    <citation type="submission" date="2016-07" db="EMBL/GenBank/DDBJ databases">
        <title>Draft genome of the white-rot fungus Obba rivulosa 3A-2.</title>
        <authorList>
            <consortium name="DOE Joint Genome Institute"/>
            <person name="Miettinen O."/>
            <person name="Riley R."/>
            <person name="Acob R."/>
            <person name="Barry K."/>
            <person name="Cullen D."/>
            <person name="De Vries R."/>
            <person name="Hainaut M."/>
            <person name="Hatakka A."/>
            <person name="Henrissat B."/>
            <person name="Hilden K."/>
            <person name="Kuo R."/>
            <person name="Labutti K."/>
            <person name="Lipzen A."/>
            <person name="Makela M.R."/>
            <person name="Sandor L."/>
            <person name="Spatafora J.W."/>
            <person name="Grigoriev I.V."/>
            <person name="Hibbett D.S."/>
        </authorList>
    </citation>
    <scope>NUCLEOTIDE SEQUENCE [LARGE SCALE GENOMIC DNA]</scope>
    <source>
        <strain evidence="2 3">3A-2</strain>
    </source>
</reference>
<keyword evidence="3" id="KW-1185">Reference proteome</keyword>
<evidence type="ECO:0000313" key="3">
    <source>
        <dbReference type="Proteomes" id="UP000250043"/>
    </source>
</evidence>